<dbReference type="Proteomes" id="UP000789901">
    <property type="component" value="Unassembled WGS sequence"/>
</dbReference>
<proteinExistence type="predicted"/>
<comment type="caution">
    <text evidence="1">The sequence shown here is derived from an EMBL/GenBank/DDBJ whole genome shotgun (WGS) entry which is preliminary data.</text>
</comment>
<sequence length="160" mass="18329">MERQKLKVKQILGVSISSHVYKKLKDECNGKNVSAFVEKAIAKELTEKERGRKELRKKMIAGYQANNMSRISNDKPKQSPHPFPHYGEIYLVYFNPKKGKEVGKLQNLVEVQIFEILIRANATNGLKKDSKILLNRLRAIDKELRLRDYCGVASAEIMGQ</sequence>
<dbReference type="Gene3D" id="2.30.30.110">
    <property type="match status" value="1"/>
</dbReference>
<gene>
    <name evidence="1" type="ORF">GMARGA_LOCUS27782</name>
</gene>
<reference evidence="1 2" key="1">
    <citation type="submission" date="2021-06" db="EMBL/GenBank/DDBJ databases">
        <authorList>
            <person name="Kallberg Y."/>
            <person name="Tangrot J."/>
            <person name="Rosling A."/>
        </authorList>
    </citation>
    <scope>NUCLEOTIDE SEQUENCE [LARGE SCALE GENOMIC DNA]</scope>
    <source>
        <strain evidence="1 2">120-4 pot B 10/14</strain>
    </source>
</reference>
<evidence type="ECO:0000313" key="2">
    <source>
        <dbReference type="Proteomes" id="UP000789901"/>
    </source>
</evidence>
<evidence type="ECO:0000313" key="1">
    <source>
        <dbReference type="EMBL" id="CAG8821253.1"/>
    </source>
</evidence>
<dbReference type="SUPFAM" id="SSF50118">
    <property type="entry name" value="Cell growth inhibitor/plasmid maintenance toxic component"/>
    <property type="match status" value="1"/>
</dbReference>
<dbReference type="EMBL" id="CAJVQB010034507">
    <property type="protein sequence ID" value="CAG8821253.1"/>
    <property type="molecule type" value="Genomic_DNA"/>
</dbReference>
<accession>A0ABN7W8W9</accession>
<protein>
    <submittedName>
        <fullName evidence="1">1129_t:CDS:1</fullName>
    </submittedName>
</protein>
<organism evidence="1 2">
    <name type="scientific">Gigaspora margarita</name>
    <dbReference type="NCBI Taxonomy" id="4874"/>
    <lineage>
        <taxon>Eukaryota</taxon>
        <taxon>Fungi</taxon>
        <taxon>Fungi incertae sedis</taxon>
        <taxon>Mucoromycota</taxon>
        <taxon>Glomeromycotina</taxon>
        <taxon>Glomeromycetes</taxon>
        <taxon>Diversisporales</taxon>
        <taxon>Gigasporaceae</taxon>
        <taxon>Gigaspora</taxon>
    </lineage>
</organism>
<dbReference type="InterPro" id="IPR011067">
    <property type="entry name" value="Plasmid_toxin/cell-grow_inhib"/>
</dbReference>
<feature type="non-terminal residue" evidence="1">
    <location>
        <position position="160"/>
    </location>
</feature>
<name>A0ABN7W8W9_GIGMA</name>
<keyword evidence="2" id="KW-1185">Reference proteome</keyword>